<protein>
    <recommendedName>
        <fullName evidence="4">RNA-binding S4 domain-containing protein</fullName>
    </recommendedName>
</protein>
<keyword evidence="1" id="KW-0413">Isomerase</keyword>
<dbReference type="InterPro" id="IPR020094">
    <property type="entry name" value="TruA/RsuA/RluB/E/F_N"/>
</dbReference>
<dbReference type="InterPro" id="IPR006145">
    <property type="entry name" value="PsdUridine_synth_RsuA/RluA"/>
</dbReference>
<proteinExistence type="predicted"/>
<dbReference type="Gene3D" id="3.10.290.10">
    <property type="entry name" value="RNA-binding S4 domain"/>
    <property type="match status" value="1"/>
</dbReference>
<evidence type="ECO:0000256" key="3">
    <source>
        <dbReference type="SAM" id="MobiDB-lite"/>
    </source>
</evidence>
<dbReference type="InterPro" id="IPR002942">
    <property type="entry name" value="S4_RNA-bd"/>
</dbReference>
<dbReference type="SUPFAM" id="SSF55120">
    <property type="entry name" value="Pseudouridine synthase"/>
    <property type="match status" value="1"/>
</dbReference>
<gene>
    <name evidence="5" type="ORF">A2008_03485</name>
</gene>
<sequence length="318" mass="34307">MINKDIKKDVKSTKGSAGRGGNASVKQGYGKRSGRPAPEDGRGERGAGAKKAEDGKKSGGGAKKSISYNAHGGVCALYRALSKLSVCSRTAAKELILGGRVRVNGTVINDLMYGVCMGKDKIKVDGTEVKEKKHQYIAFNKPAGYETSLGASGKSAKTIYELIPFAKANGLNPAGKLDKESRGLILLSNDNNFLNEVSGGDSKLAKFYIVKSNIDLDDEQLEEFASGVVIKGSSGESVKTRPCTIRHLAEKVFEVVLSQDINRQIRKMFEYFGVKVVDLFRYRVGKLKIDEGTEGAYFNIKPEEVSGAPAEGRTKKKV</sequence>
<evidence type="ECO:0000313" key="6">
    <source>
        <dbReference type="Proteomes" id="UP000178735"/>
    </source>
</evidence>
<feature type="compositionally biased region" description="Basic and acidic residues" evidence="3">
    <location>
        <begin position="37"/>
        <end position="57"/>
    </location>
</feature>
<dbReference type="SUPFAM" id="SSF55174">
    <property type="entry name" value="Alpha-L RNA-binding motif"/>
    <property type="match status" value="1"/>
</dbReference>
<dbReference type="CDD" id="cd00165">
    <property type="entry name" value="S4"/>
    <property type="match status" value="1"/>
</dbReference>
<evidence type="ECO:0000256" key="1">
    <source>
        <dbReference type="ARBA" id="ARBA00023235"/>
    </source>
</evidence>
<dbReference type="GO" id="GO:0000455">
    <property type="term" value="P:enzyme-directed rRNA pseudouridine synthesis"/>
    <property type="evidence" value="ECO:0007669"/>
    <property type="project" value="UniProtKB-ARBA"/>
</dbReference>
<accession>A0A1F7X1M5</accession>
<feature type="region of interest" description="Disordered" evidence="3">
    <location>
        <begin position="1"/>
        <end position="63"/>
    </location>
</feature>
<dbReference type="InterPro" id="IPR036986">
    <property type="entry name" value="S4_RNA-bd_sf"/>
</dbReference>
<name>A0A1F7X1M5_9BACT</name>
<dbReference type="Gene3D" id="3.30.70.1560">
    <property type="entry name" value="Alpha-L RNA-binding motif"/>
    <property type="match status" value="1"/>
</dbReference>
<feature type="domain" description="RNA-binding S4" evidence="4">
    <location>
        <begin position="75"/>
        <end position="137"/>
    </location>
</feature>
<evidence type="ECO:0000256" key="2">
    <source>
        <dbReference type="PROSITE-ProRule" id="PRU00182"/>
    </source>
</evidence>
<dbReference type="Gene3D" id="3.30.70.580">
    <property type="entry name" value="Pseudouridine synthase I, catalytic domain, N-terminal subdomain"/>
    <property type="match status" value="1"/>
</dbReference>
<organism evidence="5 6">
    <name type="scientific">Candidatus Wallbacteria bacterium GWC2_49_35</name>
    <dbReference type="NCBI Taxonomy" id="1817813"/>
    <lineage>
        <taxon>Bacteria</taxon>
        <taxon>Candidatus Walliibacteriota</taxon>
    </lineage>
</organism>
<feature type="compositionally biased region" description="Basic and acidic residues" evidence="3">
    <location>
        <begin position="1"/>
        <end position="12"/>
    </location>
</feature>
<dbReference type="PROSITE" id="PS50889">
    <property type="entry name" value="S4"/>
    <property type="match status" value="1"/>
</dbReference>
<dbReference type="InterPro" id="IPR050343">
    <property type="entry name" value="RsuA_PseudoU_synthase"/>
</dbReference>
<dbReference type="GO" id="GO:0003723">
    <property type="term" value="F:RNA binding"/>
    <property type="evidence" value="ECO:0007669"/>
    <property type="project" value="UniProtKB-KW"/>
</dbReference>
<dbReference type="PANTHER" id="PTHR47683">
    <property type="entry name" value="PSEUDOURIDINE SYNTHASE FAMILY PROTEIN-RELATED"/>
    <property type="match status" value="1"/>
</dbReference>
<keyword evidence="2" id="KW-0694">RNA-binding</keyword>
<dbReference type="InterPro" id="IPR020103">
    <property type="entry name" value="PsdUridine_synth_cat_dom_sf"/>
</dbReference>
<dbReference type="PANTHER" id="PTHR47683:SF4">
    <property type="entry name" value="PSEUDOURIDINE SYNTHASE"/>
    <property type="match status" value="1"/>
</dbReference>
<dbReference type="AlphaFoldDB" id="A0A1F7X1M5"/>
<dbReference type="SMART" id="SM00363">
    <property type="entry name" value="S4"/>
    <property type="match status" value="1"/>
</dbReference>
<comment type="caution">
    <text evidence="5">The sequence shown here is derived from an EMBL/GenBank/DDBJ whole genome shotgun (WGS) entry which is preliminary data.</text>
</comment>
<evidence type="ECO:0000313" key="5">
    <source>
        <dbReference type="EMBL" id="OGM08205.1"/>
    </source>
</evidence>
<dbReference type="STRING" id="1817813.A2008_03485"/>
<evidence type="ECO:0000259" key="4">
    <source>
        <dbReference type="SMART" id="SM00363"/>
    </source>
</evidence>
<reference evidence="5 6" key="1">
    <citation type="journal article" date="2016" name="Nat. Commun.">
        <title>Thousands of microbial genomes shed light on interconnected biogeochemical processes in an aquifer system.</title>
        <authorList>
            <person name="Anantharaman K."/>
            <person name="Brown C.T."/>
            <person name="Hug L.A."/>
            <person name="Sharon I."/>
            <person name="Castelle C.J."/>
            <person name="Probst A.J."/>
            <person name="Thomas B.C."/>
            <person name="Singh A."/>
            <person name="Wilkins M.J."/>
            <person name="Karaoz U."/>
            <person name="Brodie E.L."/>
            <person name="Williams K.H."/>
            <person name="Hubbard S.S."/>
            <person name="Banfield J.F."/>
        </authorList>
    </citation>
    <scope>NUCLEOTIDE SEQUENCE [LARGE SCALE GENOMIC DNA]</scope>
</reference>
<dbReference type="EMBL" id="MGFH01000022">
    <property type="protein sequence ID" value="OGM08205.1"/>
    <property type="molecule type" value="Genomic_DNA"/>
</dbReference>
<dbReference type="GO" id="GO:0120159">
    <property type="term" value="F:rRNA pseudouridine synthase activity"/>
    <property type="evidence" value="ECO:0007669"/>
    <property type="project" value="UniProtKB-ARBA"/>
</dbReference>
<dbReference type="Proteomes" id="UP000178735">
    <property type="component" value="Unassembled WGS sequence"/>
</dbReference>
<dbReference type="InterPro" id="IPR042092">
    <property type="entry name" value="PsdUridine_s_RsuA/RluB/E/F_cat"/>
</dbReference>
<dbReference type="Pfam" id="PF01479">
    <property type="entry name" value="S4"/>
    <property type="match status" value="1"/>
</dbReference>
<dbReference type="Pfam" id="PF00849">
    <property type="entry name" value="PseudoU_synth_2"/>
    <property type="match status" value="1"/>
</dbReference>